<name>A0A0R2B905_SECCO</name>
<proteinExistence type="predicted"/>
<dbReference type="InterPro" id="IPR049458">
    <property type="entry name" value="EpsG-like"/>
</dbReference>
<accession>A0A0R2B905</accession>
<feature type="transmembrane region" description="Helical" evidence="1">
    <location>
        <begin position="157"/>
        <end position="181"/>
    </location>
</feature>
<feature type="transmembrane region" description="Helical" evidence="1">
    <location>
        <begin position="86"/>
        <end position="106"/>
    </location>
</feature>
<evidence type="ECO:0000313" key="3">
    <source>
        <dbReference type="Proteomes" id="UP000051845"/>
    </source>
</evidence>
<comment type="caution">
    <text evidence="2">The sequence shown here is derived from an EMBL/GenBank/DDBJ whole genome shotgun (WGS) entry which is preliminary data.</text>
</comment>
<keyword evidence="1" id="KW-0812">Transmembrane</keyword>
<dbReference type="Proteomes" id="UP000051845">
    <property type="component" value="Unassembled WGS sequence"/>
</dbReference>
<organism evidence="2 3">
    <name type="scientific">Secundilactobacillus collinoides DSM 20515 = JCM 1123</name>
    <dbReference type="NCBI Taxonomy" id="1423733"/>
    <lineage>
        <taxon>Bacteria</taxon>
        <taxon>Bacillati</taxon>
        <taxon>Bacillota</taxon>
        <taxon>Bacilli</taxon>
        <taxon>Lactobacillales</taxon>
        <taxon>Lactobacillaceae</taxon>
        <taxon>Secundilactobacillus</taxon>
    </lineage>
</organism>
<dbReference type="PATRIC" id="fig|1423733.4.peg.2791"/>
<reference evidence="2 3" key="1">
    <citation type="journal article" date="2015" name="Genome Announc.">
        <title>Expanding the biotechnology potential of lactobacilli through comparative genomics of 213 strains and associated genera.</title>
        <authorList>
            <person name="Sun Z."/>
            <person name="Harris H.M."/>
            <person name="McCann A."/>
            <person name="Guo C."/>
            <person name="Argimon S."/>
            <person name="Zhang W."/>
            <person name="Yang X."/>
            <person name="Jeffery I.B."/>
            <person name="Cooney J.C."/>
            <person name="Kagawa T.F."/>
            <person name="Liu W."/>
            <person name="Song Y."/>
            <person name="Salvetti E."/>
            <person name="Wrobel A."/>
            <person name="Rasinkangas P."/>
            <person name="Parkhill J."/>
            <person name="Rea M.C."/>
            <person name="O'Sullivan O."/>
            <person name="Ritari J."/>
            <person name="Douillard F.P."/>
            <person name="Paul Ross R."/>
            <person name="Yang R."/>
            <person name="Briner A.E."/>
            <person name="Felis G.E."/>
            <person name="de Vos W.M."/>
            <person name="Barrangou R."/>
            <person name="Klaenhammer T.R."/>
            <person name="Caufield P.W."/>
            <person name="Cui Y."/>
            <person name="Zhang H."/>
            <person name="O'Toole P.W."/>
        </authorList>
    </citation>
    <scope>NUCLEOTIDE SEQUENCE [LARGE SCALE GENOMIC DNA]</scope>
    <source>
        <strain evidence="2 3">DSM 20515</strain>
    </source>
</reference>
<keyword evidence="1" id="KW-1133">Transmembrane helix</keyword>
<feature type="transmembrane region" description="Helical" evidence="1">
    <location>
        <begin position="127"/>
        <end position="145"/>
    </location>
</feature>
<keyword evidence="1" id="KW-0472">Membrane</keyword>
<sequence>MPVLFVITMLFCFISSLFIRNTRLIGFLAMMVLAYLAGDADPLTTIDYSVYLMHYNLLGFETSPFEKGYTVLSQFFFYHGLNYAQFRLFFAFLAFVIMFIGVSLFTKKVALFAGLYGLTVFFNDATQIRNLMMIAITILGAGLLAKKNRIPKIFGVFALLIASQFHDLGFVFLLVIVPLSLIKLDTLIRYYKYFVFFLYGVAAFFMVNSDGIVINFFASFLSKFSSRDNSADNVLTSFGRGSSHSTIIFVWILLLLFSPDLKLKCNT</sequence>
<gene>
    <name evidence="2" type="ORF">FC82_GL002668</name>
</gene>
<protein>
    <recommendedName>
        <fullName evidence="4">EpsG family protein</fullName>
    </recommendedName>
</protein>
<feature type="transmembrane region" description="Helical" evidence="1">
    <location>
        <begin position="193"/>
        <end position="218"/>
    </location>
</feature>
<dbReference type="Pfam" id="PF14897">
    <property type="entry name" value="EpsG"/>
    <property type="match status" value="1"/>
</dbReference>
<dbReference type="AlphaFoldDB" id="A0A0R2B905"/>
<evidence type="ECO:0000313" key="2">
    <source>
        <dbReference type="EMBL" id="KRM75026.1"/>
    </source>
</evidence>
<feature type="transmembrane region" description="Helical" evidence="1">
    <location>
        <begin position="238"/>
        <end position="257"/>
    </location>
</feature>
<dbReference type="EMBL" id="AYYR01000063">
    <property type="protein sequence ID" value="KRM75026.1"/>
    <property type="molecule type" value="Genomic_DNA"/>
</dbReference>
<evidence type="ECO:0008006" key="4">
    <source>
        <dbReference type="Google" id="ProtNLM"/>
    </source>
</evidence>
<evidence type="ECO:0000256" key="1">
    <source>
        <dbReference type="SAM" id="Phobius"/>
    </source>
</evidence>